<name>A0A6A5HST3_CAERE</name>
<dbReference type="CTD" id="9812730"/>
<evidence type="ECO:0000313" key="5">
    <source>
        <dbReference type="Proteomes" id="UP000483820"/>
    </source>
</evidence>
<feature type="transmembrane region" description="Helical" evidence="3">
    <location>
        <begin position="27"/>
        <end position="52"/>
    </location>
</feature>
<keyword evidence="3" id="KW-1133">Transmembrane helix</keyword>
<comment type="similarity">
    <text evidence="1">Belongs to the TIP41 family.</text>
</comment>
<keyword evidence="3" id="KW-0812">Transmembrane</keyword>
<dbReference type="AlphaFoldDB" id="A0A6A5HST3"/>
<dbReference type="EMBL" id="WUAV01000001">
    <property type="protein sequence ID" value="KAF1770655.1"/>
    <property type="molecule type" value="Genomic_DNA"/>
</dbReference>
<proteinExistence type="inferred from homology"/>
<evidence type="ECO:0000256" key="2">
    <source>
        <dbReference type="ARBA" id="ARBA00018951"/>
    </source>
</evidence>
<feature type="transmembrane region" description="Helical" evidence="3">
    <location>
        <begin position="73"/>
        <end position="95"/>
    </location>
</feature>
<evidence type="ECO:0000256" key="1">
    <source>
        <dbReference type="ARBA" id="ARBA00006658"/>
    </source>
</evidence>
<dbReference type="GO" id="GO:0031929">
    <property type="term" value="P:TOR signaling"/>
    <property type="evidence" value="ECO:0007669"/>
    <property type="project" value="TreeGrafter"/>
</dbReference>
<evidence type="ECO:0000256" key="3">
    <source>
        <dbReference type="SAM" id="Phobius"/>
    </source>
</evidence>
<reference evidence="4 5" key="1">
    <citation type="submission" date="2019-12" db="EMBL/GenBank/DDBJ databases">
        <title>Chromosome-level assembly of the Caenorhabditis remanei genome.</title>
        <authorList>
            <person name="Teterina A.A."/>
            <person name="Willis J.H."/>
            <person name="Phillips P.C."/>
        </authorList>
    </citation>
    <scope>NUCLEOTIDE SEQUENCE [LARGE SCALE GENOMIC DNA]</scope>
    <source>
        <strain evidence="4 5">PX506</strain>
        <tissue evidence="4">Whole organism</tissue>
    </source>
</reference>
<dbReference type="Pfam" id="PF04176">
    <property type="entry name" value="TIP41"/>
    <property type="match status" value="1"/>
</dbReference>
<gene>
    <name evidence="4" type="ORF">GCK72_002476</name>
</gene>
<dbReference type="KEGG" id="crq:GCK72_002476"/>
<dbReference type="InterPro" id="IPR007303">
    <property type="entry name" value="TIP41-like"/>
</dbReference>
<dbReference type="GeneID" id="9812730"/>
<comment type="caution">
    <text evidence="4">The sequence shown here is derived from an EMBL/GenBank/DDBJ whole genome shotgun (WGS) entry which is preliminary data.</text>
</comment>
<dbReference type="PANTHER" id="PTHR21021:SF16">
    <property type="entry name" value="TIP41-LIKE PROTEIN"/>
    <property type="match status" value="1"/>
</dbReference>
<protein>
    <recommendedName>
        <fullName evidence="2">TIP41-like protein</fullName>
    </recommendedName>
</protein>
<accession>A0A6A5HST3</accession>
<dbReference type="GO" id="GO:0005829">
    <property type="term" value="C:cytosol"/>
    <property type="evidence" value="ECO:0007669"/>
    <property type="project" value="TreeGrafter"/>
</dbReference>
<keyword evidence="3" id="KW-0472">Membrane</keyword>
<dbReference type="PANTHER" id="PTHR21021">
    <property type="entry name" value="GAF/PUTATIVE CYTOSKELETAL PROTEIN"/>
    <property type="match status" value="1"/>
</dbReference>
<dbReference type="RefSeq" id="XP_053592090.1">
    <property type="nucleotide sequence ID" value="XM_053723445.1"/>
</dbReference>
<dbReference type="InterPro" id="IPR051330">
    <property type="entry name" value="Phosphatase_reg/MetRdx"/>
</dbReference>
<organism evidence="4 5">
    <name type="scientific">Caenorhabditis remanei</name>
    <name type="common">Caenorhabditis vulgaris</name>
    <dbReference type="NCBI Taxonomy" id="31234"/>
    <lineage>
        <taxon>Eukaryota</taxon>
        <taxon>Metazoa</taxon>
        <taxon>Ecdysozoa</taxon>
        <taxon>Nematoda</taxon>
        <taxon>Chromadorea</taxon>
        <taxon>Rhabditida</taxon>
        <taxon>Rhabditina</taxon>
        <taxon>Rhabditomorpha</taxon>
        <taxon>Rhabditoidea</taxon>
        <taxon>Rhabditidae</taxon>
        <taxon>Peloderinae</taxon>
        <taxon>Caenorhabditis</taxon>
    </lineage>
</organism>
<evidence type="ECO:0000313" key="4">
    <source>
        <dbReference type="EMBL" id="KAF1770655.1"/>
    </source>
</evidence>
<sequence>MLALFAERCQSAFNFRSPIQMSMLSQLIILIIVFCPNNAGRVFYVIGAASFFMDACSITKKLETAIVRRSSSLVLFGLYVMPIVVKVIIFLMATLDGATTAYTDYLGHKAARNQKKDDTAGEEKVIGYPEVCFKNGRLSMTFNKGSIISFSYSDAVEVMMEGKGESKVTENEKEREKTMDYFSQASHYKGTTNGWEISPTDEAIRNEKRTKSDDAEFTASFKLFEEQLPKDFVKLSARARIAKGGCFYVLLRFYMRVDGVLLRVCDTRIVGDSDSHHVIREWQLRERKYEELGTTDEARLLDADQPWKEFKVFKATTEKLTIV</sequence>
<dbReference type="Proteomes" id="UP000483820">
    <property type="component" value="Chromosome I"/>
</dbReference>